<feature type="non-terminal residue" evidence="2">
    <location>
        <position position="110"/>
    </location>
</feature>
<evidence type="ECO:0000313" key="2">
    <source>
        <dbReference type="EMBL" id="KAF3771001.1"/>
    </source>
</evidence>
<proteinExistence type="predicted"/>
<name>A0A9P4YCT4_CRYP1</name>
<accession>A0A9P4YCT4</accession>
<dbReference type="EMBL" id="MU032344">
    <property type="protein sequence ID" value="KAF3771001.1"/>
    <property type="molecule type" value="Genomic_DNA"/>
</dbReference>
<keyword evidence="3" id="KW-1185">Reference proteome</keyword>
<dbReference type="AlphaFoldDB" id="A0A9P4YCT4"/>
<feature type="region of interest" description="Disordered" evidence="1">
    <location>
        <begin position="29"/>
        <end position="50"/>
    </location>
</feature>
<evidence type="ECO:0000313" key="3">
    <source>
        <dbReference type="Proteomes" id="UP000803844"/>
    </source>
</evidence>
<dbReference type="Proteomes" id="UP000803844">
    <property type="component" value="Unassembled WGS sequence"/>
</dbReference>
<sequence>MGRRFDRIEKSLSDLNSRLDRVEQLVQATHLGEPRSQRQENQQHQRFDERIEGVEGRVADVETRLEVGLHDLAQDVENQLYDVRHEFNDTITVRIEDEVGVAQSQLEDFV</sequence>
<organism evidence="2 3">
    <name type="scientific">Cryphonectria parasitica (strain ATCC 38755 / EP155)</name>
    <dbReference type="NCBI Taxonomy" id="660469"/>
    <lineage>
        <taxon>Eukaryota</taxon>
        <taxon>Fungi</taxon>
        <taxon>Dikarya</taxon>
        <taxon>Ascomycota</taxon>
        <taxon>Pezizomycotina</taxon>
        <taxon>Sordariomycetes</taxon>
        <taxon>Sordariomycetidae</taxon>
        <taxon>Diaporthales</taxon>
        <taxon>Cryphonectriaceae</taxon>
        <taxon>Cryphonectria-Endothia species complex</taxon>
        <taxon>Cryphonectria</taxon>
    </lineage>
</organism>
<evidence type="ECO:0000256" key="1">
    <source>
        <dbReference type="SAM" id="MobiDB-lite"/>
    </source>
</evidence>
<comment type="caution">
    <text evidence="2">The sequence shown here is derived from an EMBL/GenBank/DDBJ whole genome shotgun (WGS) entry which is preliminary data.</text>
</comment>
<gene>
    <name evidence="2" type="ORF">M406DRAFT_320604</name>
</gene>
<dbReference type="RefSeq" id="XP_040781962.1">
    <property type="nucleotide sequence ID" value="XM_040919411.1"/>
</dbReference>
<feature type="compositionally biased region" description="Basic and acidic residues" evidence="1">
    <location>
        <begin position="32"/>
        <end position="50"/>
    </location>
</feature>
<dbReference type="GeneID" id="63836540"/>
<protein>
    <submittedName>
        <fullName evidence="2">Uncharacterized protein</fullName>
    </submittedName>
</protein>
<reference evidence="2" key="1">
    <citation type="journal article" date="2020" name="Phytopathology">
        <title>Genome sequence of the chestnut blight fungus Cryphonectria parasitica EP155: A fundamental resource for an archetypical invasive plant pathogen.</title>
        <authorList>
            <person name="Crouch J.A."/>
            <person name="Dawe A."/>
            <person name="Aerts A."/>
            <person name="Barry K."/>
            <person name="Churchill A.C.L."/>
            <person name="Grimwood J."/>
            <person name="Hillman B."/>
            <person name="Milgroom M.G."/>
            <person name="Pangilinan J."/>
            <person name="Smith M."/>
            <person name="Salamov A."/>
            <person name="Schmutz J."/>
            <person name="Yadav J."/>
            <person name="Grigoriev I.V."/>
            <person name="Nuss D."/>
        </authorList>
    </citation>
    <scope>NUCLEOTIDE SEQUENCE</scope>
    <source>
        <strain evidence="2">EP155</strain>
    </source>
</reference>